<feature type="domain" description="Reverse transcriptase Ty1/copia-type" evidence="1">
    <location>
        <begin position="35"/>
        <end position="112"/>
    </location>
</feature>
<evidence type="ECO:0000313" key="2">
    <source>
        <dbReference type="EMBL" id="CAH1428153.1"/>
    </source>
</evidence>
<keyword evidence="3" id="KW-1185">Reference proteome</keyword>
<comment type="caution">
    <text evidence="2">The sequence shown here is derived from an EMBL/GenBank/DDBJ whole genome shotgun (WGS) entry which is preliminary data.</text>
</comment>
<dbReference type="InterPro" id="IPR013103">
    <property type="entry name" value="RVT_2"/>
</dbReference>
<gene>
    <name evidence="2" type="ORF">LVIROSA_LOCUS15103</name>
</gene>
<dbReference type="Pfam" id="PF07727">
    <property type="entry name" value="RVT_2"/>
    <property type="match status" value="1"/>
</dbReference>
<dbReference type="Proteomes" id="UP001157418">
    <property type="component" value="Unassembled WGS sequence"/>
</dbReference>
<organism evidence="2 3">
    <name type="scientific">Lactuca virosa</name>
    <dbReference type="NCBI Taxonomy" id="75947"/>
    <lineage>
        <taxon>Eukaryota</taxon>
        <taxon>Viridiplantae</taxon>
        <taxon>Streptophyta</taxon>
        <taxon>Embryophyta</taxon>
        <taxon>Tracheophyta</taxon>
        <taxon>Spermatophyta</taxon>
        <taxon>Magnoliopsida</taxon>
        <taxon>eudicotyledons</taxon>
        <taxon>Gunneridae</taxon>
        <taxon>Pentapetalae</taxon>
        <taxon>asterids</taxon>
        <taxon>campanulids</taxon>
        <taxon>Asterales</taxon>
        <taxon>Asteraceae</taxon>
        <taxon>Cichorioideae</taxon>
        <taxon>Cichorieae</taxon>
        <taxon>Lactucinae</taxon>
        <taxon>Lactuca</taxon>
    </lineage>
</organism>
<dbReference type="AlphaFoldDB" id="A0AAU9MJQ6"/>
<accession>A0AAU9MJQ6</accession>
<reference evidence="2 3" key="1">
    <citation type="submission" date="2022-01" db="EMBL/GenBank/DDBJ databases">
        <authorList>
            <person name="Xiong W."/>
            <person name="Schranz E."/>
        </authorList>
    </citation>
    <scope>NUCLEOTIDE SEQUENCE [LARGE SCALE GENOMIC DNA]</scope>
</reference>
<sequence length="114" mass="13685">MSLYRNWNRKQLRLHWMQPGWIVAMKFELAEFERNKIWRLVPKPNDVSVIGLKWIFKNKTDKEGDIVRNKARLVIKGYSQQEGIDYDETFAPVVRLEAVRIFLAYAAYKDFDVY</sequence>
<evidence type="ECO:0000259" key="1">
    <source>
        <dbReference type="Pfam" id="PF07727"/>
    </source>
</evidence>
<evidence type="ECO:0000313" key="3">
    <source>
        <dbReference type="Proteomes" id="UP001157418"/>
    </source>
</evidence>
<dbReference type="EMBL" id="CAKMRJ010002223">
    <property type="protein sequence ID" value="CAH1428153.1"/>
    <property type="molecule type" value="Genomic_DNA"/>
</dbReference>
<proteinExistence type="predicted"/>
<name>A0AAU9MJQ6_9ASTR</name>
<protein>
    <recommendedName>
        <fullName evidence="1">Reverse transcriptase Ty1/copia-type domain-containing protein</fullName>
    </recommendedName>
</protein>